<accession>A0A9X3EP24</accession>
<evidence type="ECO:0000256" key="1">
    <source>
        <dbReference type="SAM" id="SignalP"/>
    </source>
</evidence>
<dbReference type="InterPro" id="IPR016047">
    <property type="entry name" value="M23ase_b-sheet_dom"/>
</dbReference>
<keyword evidence="1" id="KW-0732">Signal</keyword>
<dbReference type="CDD" id="cd12797">
    <property type="entry name" value="M23_peptidase"/>
    <property type="match status" value="1"/>
</dbReference>
<name>A0A9X3EP24_9BACT</name>
<proteinExistence type="predicted"/>
<dbReference type="InterPro" id="IPR024981">
    <property type="entry name" value="DUF3887"/>
</dbReference>
<dbReference type="PANTHER" id="PTHR21666:SF285">
    <property type="entry name" value="M23 FAMILY METALLOPEPTIDASE"/>
    <property type="match status" value="1"/>
</dbReference>
<feature type="domain" description="DUF3887" evidence="3">
    <location>
        <begin position="56"/>
        <end position="141"/>
    </location>
</feature>
<gene>
    <name evidence="4" type="ORF">OV079_01055</name>
</gene>
<evidence type="ECO:0000259" key="3">
    <source>
        <dbReference type="Pfam" id="PF13026"/>
    </source>
</evidence>
<reference evidence="4" key="1">
    <citation type="submission" date="2022-11" db="EMBL/GenBank/DDBJ databases">
        <title>Minimal conservation of predation-associated metabolite biosynthetic gene clusters underscores biosynthetic potential of Myxococcota including descriptions for ten novel species: Archangium lansinium sp. nov., Myxococcus landrumus sp. nov., Nannocystis bai.</title>
        <authorList>
            <person name="Ahearne A."/>
            <person name="Stevens C."/>
            <person name="Phillips K."/>
        </authorList>
    </citation>
    <scope>NUCLEOTIDE SEQUENCE</scope>
    <source>
        <strain evidence="4">Na p29</strain>
    </source>
</reference>
<dbReference type="PROSITE" id="PS51257">
    <property type="entry name" value="PROKAR_LIPOPROTEIN"/>
    <property type="match status" value="1"/>
</dbReference>
<evidence type="ECO:0000313" key="5">
    <source>
        <dbReference type="Proteomes" id="UP001150924"/>
    </source>
</evidence>
<feature type="domain" description="M23ase beta-sheet core" evidence="2">
    <location>
        <begin position="215"/>
        <end position="306"/>
    </location>
</feature>
<feature type="chain" id="PRO_5040966135" evidence="1">
    <location>
        <begin position="21"/>
        <end position="353"/>
    </location>
</feature>
<dbReference type="Pfam" id="PF01551">
    <property type="entry name" value="Peptidase_M23"/>
    <property type="match status" value="1"/>
</dbReference>
<evidence type="ECO:0000313" key="4">
    <source>
        <dbReference type="EMBL" id="MCY1004176.1"/>
    </source>
</evidence>
<dbReference type="AlphaFoldDB" id="A0A9X3EP24"/>
<feature type="signal peptide" evidence="1">
    <location>
        <begin position="1"/>
        <end position="20"/>
    </location>
</feature>
<organism evidence="4 5">
    <name type="scientific">Nannocystis pusilla</name>
    <dbReference type="NCBI Taxonomy" id="889268"/>
    <lineage>
        <taxon>Bacteria</taxon>
        <taxon>Pseudomonadati</taxon>
        <taxon>Myxococcota</taxon>
        <taxon>Polyangia</taxon>
        <taxon>Nannocystales</taxon>
        <taxon>Nannocystaceae</taxon>
        <taxon>Nannocystis</taxon>
    </lineage>
</organism>
<comment type="caution">
    <text evidence="4">The sequence shown here is derived from an EMBL/GenBank/DDBJ whole genome shotgun (WGS) entry which is preliminary data.</text>
</comment>
<dbReference type="PANTHER" id="PTHR21666">
    <property type="entry name" value="PEPTIDASE-RELATED"/>
    <property type="match status" value="1"/>
</dbReference>
<evidence type="ECO:0000259" key="2">
    <source>
        <dbReference type="Pfam" id="PF01551"/>
    </source>
</evidence>
<dbReference type="Gene3D" id="2.70.70.10">
    <property type="entry name" value="Glucose Permease (Domain IIA)"/>
    <property type="match status" value="1"/>
</dbReference>
<dbReference type="InterPro" id="IPR050570">
    <property type="entry name" value="Cell_wall_metabolism_enzyme"/>
</dbReference>
<dbReference type="EMBL" id="JAPNKE010000002">
    <property type="protein sequence ID" value="MCY1004176.1"/>
    <property type="molecule type" value="Genomic_DNA"/>
</dbReference>
<sequence>MRSFASTLLASLLTFSIGCAPAPATRCPEPAVVPAAAPSPAAVEPAAAPVSATSTAAEVVQWINAGDGEALFARFSAQMQAAVPLTQVQPLFESLVASRGRLTGVAPIEAGERKGRFRLVAERGEWELQVTLDEQGKIAGMLVKEPEDPAPPVARSAPMGLPFRGEWLVFWGGDRKELNHHVDHPSQRRAADLVIVDAGGKSHKGDGRALTDYYAYGQDILAMADGVVVTVVDGVPDSPLGERNPYMAPGNMVVIRHEGEVHSAYAHLIPGSIKVKPGAKVRRGQVLGACGNSGNSSEPHLHVQLQDGPRFEKSWGLEAVFAEATVTRDGAAAPRSDYSFLKGDKVAPPAKKK</sequence>
<protein>
    <submittedName>
        <fullName evidence="4">Peptidoglycan DD-metalloendopeptidase family protein</fullName>
    </submittedName>
</protein>
<dbReference type="Proteomes" id="UP001150924">
    <property type="component" value="Unassembled WGS sequence"/>
</dbReference>
<dbReference type="Pfam" id="PF13026">
    <property type="entry name" value="DUF3887"/>
    <property type="match status" value="1"/>
</dbReference>
<dbReference type="GO" id="GO:0004222">
    <property type="term" value="F:metalloendopeptidase activity"/>
    <property type="evidence" value="ECO:0007669"/>
    <property type="project" value="TreeGrafter"/>
</dbReference>
<dbReference type="Gene3D" id="3.10.450.280">
    <property type="match status" value="1"/>
</dbReference>
<keyword evidence="5" id="KW-1185">Reference proteome</keyword>
<dbReference type="InterPro" id="IPR011055">
    <property type="entry name" value="Dup_hybrid_motif"/>
</dbReference>
<dbReference type="SUPFAM" id="SSF51261">
    <property type="entry name" value="Duplicated hybrid motif"/>
    <property type="match status" value="1"/>
</dbReference>
<dbReference type="RefSeq" id="WP_267765711.1">
    <property type="nucleotide sequence ID" value="NZ_JAPNKE010000002.1"/>
</dbReference>